<evidence type="ECO:0000256" key="1">
    <source>
        <dbReference type="SAM" id="SignalP"/>
    </source>
</evidence>
<name>A0A1H7IN86_9SPHI</name>
<feature type="signal peptide" evidence="1">
    <location>
        <begin position="1"/>
        <end position="29"/>
    </location>
</feature>
<dbReference type="NCBIfam" id="TIGR01643">
    <property type="entry name" value="YD_repeat_2x"/>
    <property type="match status" value="1"/>
</dbReference>
<sequence>MKLLNSILVKCVTCTILCVLTGASWCLQAQIPSVPMSLPSPNAASLGLYGEYPVSHFTGTPQISIPLHLLQSGEVTVPIVLDCHASGFRPDMHPGWVGMSWNLLAGGVISRVIRDMPDEYNNGNLSYGANNGFYYNHAAINSTSWDTPTFMENIAQSLELSTKDTEADEFMFYANGLSGTFYMGHDGQWRVRSDRPIKVTFNGSFLSVPFSPPTGSPFSYLGYFKSFSGFTITDENGVQYTFGGTTDAIEYSMEFFRQHDNHWIANSWYLTKITYPLGDEVSFTYERDGFVNQMMIAVNNSINIRKVELGTWPVICSGQYHPINQSYEGMLISPVYLTKIQAKHEEIKFQRSNSTELRYAQSVYDWRYSQWSAYSTYPSFLPFLETNDNNDTYPANLSKLQWKKLDQIRVEVDGELKKAFNFTYSASTSQRLTLQSVREQGSSGGLLKPYIFAYNTSVSLPAYLANRNDHWGFYNNTYADISNTSTYYTTYYNYRQPNATYLQAGTISRITYPTGGVTDFTFEPHYYRMEVPEQRWNAPVTVASNTLAGGLRIRKISSYDPEFPAEKEEKEYFYVKNYTNSSNVTTLASSGVLSGKAQYYFPEYRLYAVNQQAGYSFAFFSSQTLFPTSQNSSGSHVGYSEVVEKSNDNSYTVFKYSNFDNGYPNYNDLQPSRRLQLTHIILEPYTSRVHHRGRLLSAEGYNASNTLLYRRLLSYVAVGLGAAPPRSLQARHIVICNGAKLVEGTAYLNHTDAFLPSGETVYVYDETGANPVIKGNNYTYDSNYKLLKEIHTFDSHGQIRYTRYRYAFDVLTNYSSSYNNAQTYPYSYLVYSHNIATPIEVVNTVVEDGDSDRITDVSVLTHTGTRLYYDPSIHWRTVPHRIYRLKNLLPIAMSGYVPFKVTRSGSGETQTLDPGLLKETEYEFAPSRTYNKTKPVGVTDGTSSVAATIYGQFMKHPIARIDNGRFLESAYSSFETTANDSDWRGGGGQVLTRYNNQDAPVGAYCTNNTGTSGYITTYDKQLVSSFTYVLTFWEKGGTVTIRNSGAVVSSNTVLQTKGSWQQREIRFRSVSGNLQIIPAGYIDDLRLYPLGAQMTSYTYNQLGSITTSTDSKGYTTYYEYDEFNRLKRVKDRQGRIIEDYTYHLK</sequence>
<evidence type="ECO:0000313" key="2">
    <source>
        <dbReference type="EMBL" id="SEK63878.1"/>
    </source>
</evidence>
<dbReference type="AlphaFoldDB" id="A0A1H7IN86"/>
<proteinExistence type="predicted"/>
<dbReference type="EMBL" id="FNZR01000002">
    <property type="protein sequence ID" value="SEK63878.1"/>
    <property type="molecule type" value="Genomic_DNA"/>
</dbReference>
<accession>A0A1H7IN86</accession>
<feature type="chain" id="PRO_5011542250" evidence="1">
    <location>
        <begin position="30"/>
        <end position="1145"/>
    </location>
</feature>
<protein>
    <submittedName>
        <fullName evidence="2">YD repeat-containing protein</fullName>
    </submittedName>
</protein>
<dbReference type="Proteomes" id="UP000198916">
    <property type="component" value="Unassembled WGS sequence"/>
</dbReference>
<evidence type="ECO:0000313" key="3">
    <source>
        <dbReference type="Proteomes" id="UP000198916"/>
    </source>
</evidence>
<dbReference type="STRING" id="332977.SAMN05421740_102302"/>
<organism evidence="2 3">
    <name type="scientific">Parapedobacter koreensis</name>
    <dbReference type="NCBI Taxonomy" id="332977"/>
    <lineage>
        <taxon>Bacteria</taxon>
        <taxon>Pseudomonadati</taxon>
        <taxon>Bacteroidota</taxon>
        <taxon>Sphingobacteriia</taxon>
        <taxon>Sphingobacteriales</taxon>
        <taxon>Sphingobacteriaceae</taxon>
        <taxon>Parapedobacter</taxon>
    </lineage>
</organism>
<reference evidence="3" key="1">
    <citation type="submission" date="2016-10" db="EMBL/GenBank/DDBJ databases">
        <authorList>
            <person name="Varghese N."/>
            <person name="Submissions S."/>
        </authorList>
    </citation>
    <scope>NUCLEOTIDE SEQUENCE [LARGE SCALE GENOMIC DNA]</scope>
    <source>
        <strain evidence="3">Jip14</strain>
    </source>
</reference>
<keyword evidence="3" id="KW-1185">Reference proteome</keyword>
<keyword evidence="1" id="KW-0732">Signal</keyword>
<dbReference type="InterPro" id="IPR006530">
    <property type="entry name" value="YD"/>
</dbReference>
<gene>
    <name evidence="2" type="ORF">SAMN05421740_102302</name>
</gene>